<dbReference type="SUPFAM" id="SSF55486">
    <property type="entry name" value="Metalloproteases ('zincins'), catalytic domain"/>
    <property type="match status" value="1"/>
</dbReference>
<sequence>MNRATFSHFQVVFLALICASYIGSTLCKHVEWHIEIGLLLDAHYHPHPPSALRSLQEYYEEMFNSLSRRLSLIGMGRFVFIWTGLYKLTTAESQILFWTPGRKPTTIEVHRNWISPAAVPIRARVRRKDAVILLTKRTLTLPNGADTTGFAVKSGMCTKDDLIVVHDDGMFSGENNLLRYLLHSAGVDYDGSGTASRCSAFGGYLMGSGLLRLPLEFSHCTMALAFRAFSRLTCITSKIGRKAGHLIPKPPKVSREEFCAIFGADPCDDKGTGKYEHKRPEKYECYAFCCKGISKIIQMAGPDGLKCDEDVLYSKRKRCLLGRCKTAA</sequence>
<feature type="domain" description="Peptidase M12B" evidence="3">
    <location>
        <begin position="32"/>
        <end position="222"/>
    </location>
</feature>
<reference evidence="4" key="1">
    <citation type="journal article" date="2017" name="Parasit. Vectors">
        <title>Sialotranscriptomics of Rhipicephalus zambeziensis reveals intricate expression profiles of secretory proteins and suggests tight temporal transcriptional regulation during blood-feeding.</title>
        <authorList>
            <person name="de Castro M.H."/>
            <person name="de Klerk D."/>
            <person name="Pienaar R."/>
            <person name="Rees D.J.G."/>
            <person name="Mans B.J."/>
        </authorList>
    </citation>
    <scope>NUCLEOTIDE SEQUENCE</scope>
    <source>
        <tissue evidence="4">Salivary glands</tissue>
    </source>
</reference>
<dbReference type="EMBL" id="GFPF01004887">
    <property type="protein sequence ID" value="MAA16033.1"/>
    <property type="molecule type" value="Transcribed_RNA"/>
</dbReference>
<feature type="chain" id="PRO_5012646386" evidence="2">
    <location>
        <begin position="28"/>
        <end position="328"/>
    </location>
</feature>
<evidence type="ECO:0000313" key="4">
    <source>
        <dbReference type="EMBL" id="MAA16033.1"/>
    </source>
</evidence>
<dbReference type="AlphaFoldDB" id="A0A224YP54"/>
<proteinExistence type="predicted"/>
<dbReference type="Pfam" id="PF01421">
    <property type="entry name" value="Reprolysin"/>
    <property type="match status" value="1"/>
</dbReference>
<evidence type="ECO:0000256" key="1">
    <source>
        <dbReference type="PROSITE-ProRule" id="PRU00276"/>
    </source>
</evidence>
<organism evidence="4">
    <name type="scientific">Rhipicephalus zambeziensis</name>
    <dbReference type="NCBI Taxonomy" id="60191"/>
    <lineage>
        <taxon>Eukaryota</taxon>
        <taxon>Metazoa</taxon>
        <taxon>Ecdysozoa</taxon>
        <taxon>Arthropoda</taxon>
        <taxon>Chelicerata</taxon>
        <taxon>Arachnida</taxon>
        <taxon>Acari</taxon>
        <taxon>Parasitiformes</taxon>
        <taxon>Ixodida</taxon>
        <taxon>Ixodoidea</taxon>
        <taxon>Ixodidae</taxon>
        <taxon>Rhipicephalinae</taxon>
        <taxon>Rhipicephalus</taxon>
        <taxon>Rhipicephalus</taxon>
    </lineage>
</organism>
<dbReference type="PROSITE" id="PS50215">
    <property type="entry name" value="ADAM_MEPRO"/>
    <property type="match status" value="1"/>
</dbReference>
<protein>
    <submittedName>
        <fullName evidence="4">Reprolysin</fullName>
    </submittedName>
</protein>
<dbReference type="GO" id="GO:0004222">
    <property type="term" value="F:metalloendopeptidase activity"/>
    <property type="evidence" value="ECO:0007669"/>
    <property type="project" value="InterPro"/>
</dbReference>
<dbReference type="InterPro" id="IPR024079">
    <property type="entry name" value="MetalloPept_cat_dom_sf"/>
</dbReference>
<name>A0A224YP54_9ACAR</name>
<feature type="signal peptide" evidence="2">
    <location>
        <begin position="1"/>
        <end position="27"/>
    </location>
</feature>
<evidence type="ECO:0000259" key="3">
    <source>
        <dbReference type="PROSITE" id="PS50215"/>
    </source>
</evidence>
<dbReference type="Gene3D" id="3.40.390.10">
    <property type="entry name" value="Collagenase (Catalytic Domain)"/>
    <property type="match status" value="1"/>
</dbReference>
<dbReference type="GO" id="GO:0006508">
    <property type="term" value="P:proteolysis"/>
    <property type="evidence" value="ECO:0007669"/>
    <property type="project" value="InterPro"/>
</dbReference>
<keyword evidence="2" id="KW-0732">Signal</keyword>
<comment type="caution">
    <text evidence="1">Lacks conserved residue(s) required for the propagation of feature annotation.</text>
</comment>
<accession>A0A224YP54</accession>
<evidence type="ECO:0000256" key="2">
    <source>
        <dbReference type="SAM" id="SignalP"/>
    </source>
</evidence>
<dbReference type="InterPro" id="IPR001590">
    <property type="entry name" value="Peptidase_M12B"/>
</dbReference>